<dbReference type="InterPro" id="IPR039568">
    <property type="entry name" value="Peptidase_MA-like_dom"/>
</dbReference>
<dbReference type="OrthoDB" id="43895at2"/>
<sequence>MTYELENTMKTFLKLVATLILFIFLYITSYVLLFNLSLKNGIILGIVLFTLNAVIFFVCIYGLVKGKILKWKLYNRMEVGGQLLGTLFLALLIILFTITNTAMENTLENPTFSEKTHHIFNLFTYPSTQKDVIKQKRQGITYVFHPKNRDTVDKFEALLLEKKPFMDKLFGSELKDHLTIEIYNDPTSLQADSNINDVTGYYDYFNKSIHVLKINTDPNDDWKENLIHEYTHYRIQQYSKTNHLDQRAEQVPLWFNEGVCVLIGYQNRQISSTTELKDIADFHLLDSSDSFHAARENYNPYLQSYFAVKALVNDYGSAIIPKLLLSKTVDDFYKNLEQVTSISLNEFQQTFLKKLQLKEDEVTEKFALVSSAILEHRYNEAEKLLTEITNEGFTEDIEYANTLLVQIYLEQGLYENAINLLNIEIQDKENRMYLANIMQLAEIYLLFDTEKALKYSDVVEVEAKKSPGYNIDSAVNFAEALRLINSNNPVPGYKLLLEEHQIFNEPILNELRKKLKEEYPEQF</sequence>
<dbReference type="AlphaFoldDB" id="A0A5J6SQV7"/>
<protein>
    <recommendedName>
        <fullName evidence="2">Peptidase MA-like domain-containing protein</fullName>
    </recommendedName>
</protein>
<dbReference type="KEGG" id="psyo:PB01_10270"/>
<dbReference type="Pfam" id="PF13485">
    <property type="entry name" value="Peptidase_MA_2"/>
    <property type="match status" value="1"/>
</dbReference>
<feature type="transmembrane region" description="Helical" evidence="1">
    <location>
        <begin position="42"/>
        <end position="63"/>
    </location>
</feature>
<feature type="transmembrane region" description="Helical" evidence="1">
    <location>
        <begin position="12"/>
        <end position="36"/>
    </location>
</feature>
<evidence type="ECO:0000256" key="1">
    <source>
        <dbReference type="SAM" id="Phobius"/>
    </source>
</evidence>
<feature type="transmembrane region" description="Helical" evidence="1">
    <location>
        <begin position="83"/>
        <end position="103"/>
    </location>
</feature>
<feature type="domain" description="Peptidase MA-like" evidence="2">
    <location>
        <begin position="168"/>
        <end position="325"/>
    </location>
</feature>
<evidence type="ECO:0000259" key="2">
    <source>
        <dbReference type="Pfam" id="PF13485"/>
    </source>
</evidence>
<keyword evidence="4" id="KW-1185">Reference proteome</keyword>
<keyword evidence="1" id="KW-0812">Transmembrane</keyword>
<organism evidence="3 4">
    <name type="scientific">Psychrobacillus glaciei</name>
    <dbReference type="NCBI Taxonomy" id="2283160"/>
    <lineage>
        <taxon>Bacteria</taxon>
        <taxon>Bacillati</taxon>
        <taxon>Bacillota</taxon>
        <taxon>Bacilli</taxon>
        <taxon>Bacillales</taxon>
        <taxon>Bacillaceae</taxon>
        <taxon>Psychrobacillus</taxon>
    </lineage>
</organism>
<evidence type="ECO:0000313" key="4">
    <source>
        <dbReference type="Proteomes" id="UP000325517"/>
    </source>
</evidence>
<name>A0A5J6SQV7_9BACI</name>
<keyword evidence="1" id="KW-0472">Membrane</keyword>
<evidence type="ECO:0000313" key="3">
    <source>
        <dbReference type="EMBL" id="QFF99184.1"/>
    </source>
</evidence>
<dbReference type="EMBL" id="CP031223">
    <property type="protein sequence ID" value="QFF99184.1"/>
    <property type="molecule type" value="Genomic_DNA"/>
</dbReference>
<dbReference type="Proteomes" id="UP000325517">
    <property type="component" value="Chromosome"/>
</dbReference>
<keyword evidence="1" id="KW-1133">Transmembrane helix</keyword>
<proteinExistence type="predicted"/>
<accession>A0A5J6SQV7</accession>
<gene>
    <name evidence="3" type="ORF">PB01_10270</name>
</gene>
<reference evidence="3 4" key="1">
    <citation type="submission" date="2018-07" db="EMBL/GenBank/DDBJ databases">
        <title>Complete genome sequence of Psychrobacillus sp. PB01, isolated from iceberg, and comparative genome analysis of Psychrobacillus strains.</title>
        <authorList>
            <person name="Lee P.C."/>
        </authorList>
    </citation>
    <scope>NUCLEOTIDE SEQUENCE [LARGE SCALE GENOMIC DNA]</scope>
    <source>
        <strain evidence="3 4">PB01</strain>
    </source>
</reference>